<organism evidence="3 4">
    <name type="scientific">Oncorhynchus mykiss</name>
    <name type="common">Rainbow trout</name>
    <name type="synonym">Salmo gairdneri</name>
    <dbReference type="NCBI Taxonomy" id="8022"/>
    <lineage>
        <taxon>Eukaryota</taxon>
        <taxon>Metazoa</taxon>
        <taxon>Chordata</taxon>
        <taxon>Craniata</taxon>
        <taxon>Vertebrata</taxon>
        <taxon>Euteleostomi</taxon>
        <taxon>Actinopterygii</taxon>
        <taxon>Neopterygii</taxon>
        <taxon>Teleostei</taxon>
        <taxon>Protacanthopterygii</taxon>
        <taxon>Salmoniformes</taxon>
        <taxon>Salmonidae</taxon>
        <taxon>Salmoninae</taxon>
        <taxon>Oncorhynchus</taxon>
    </lineage>
</organism>
<sequence length="458" mass="53231">MPNFRDEMVQERRRAADLQAQLSERVREKLTAEGEKERLGIELLRLREQLQLSTQTRQETAGPTRPRQDTPESDYSFLLTERTKDECLNQLASLKCELSRLHATLEEERQLANQHQLALQAQINEAQARTKSQDSVLGQKAEESKQLKQDLQRAQSLFTSAERELRYEREKNLDLKRHNALLDQEKIKVCAELKQAQAKLSQAEKSGSGQAAEMERLQHRLRELELELARSGQSRNTNASLQEELQAERVRVISADKKVLELQQKLKSAHHQLRLEEARAGETSRLERDSRDMSDTLSSLRARQLEDQIQRKLLEQREEELQQQVRSLRGKEVSLGRNNSELRHLTQQLETRLAVLEAEHGKAREEVSRYWAHTWVQILFDIFSKTWSVCFSLSRMPGAWGLHFWDFFICSMATWKLTGDQLMFLKLSQIVYLQDLPLKRVSNPVVLLLFSALIHLLS</sequence>
<evidence type="ECO:0000256" key="1">
    <source>
        <dbReference type="SAM" id="Coils"/>
    </source>
</evidence>
<reference evidence="3" key="2">
    <citation type="submission" date="2025-08" db="UniProtKB">
        <authorList>
            <consortium name="Ensembl"/>
        </authorList>
    </citation>
    <scope>IDENTIFICATION</scope>
</reference>
<dbReference type="GeneTree" id="ENSGT00940000165031"/>
<dbReference type="PANTHER" id="PTHR34479:SF1">
    <property type="entry name" value="COILED-COIL DOMAIN-CONTAINING PROTEIN 30"/>
    <property type="match status" value="1"/>
</dbReference>
<dbReference type="Proteomes" id="UP000694395">
    <property type="component" value="Chromosome 9"/>
</dbReference>
<dbReference type="InterPro" id="IPR031476">
    <property type="entry name" value="DUF4686"/>
</dbReference>
<reference evidence="3" key="1">
    <citation type="submission" date="2020-07" db="EMBL/GenBank/DDBJ databases">
        <title>A long reads based de novo assembly of the rainbow trout Arlee double haploid line genome.</title>
        <authorList>
            <person name="Gao G."/>
            <person name="Palti Y."/>
        </authorList>
    </citation>
    <scope>NUCLEOTIDE SEQUENCE [LARGE SCALE GENOMIC DNA]</scope>
</reference>
<protein>
    <submittedName>
        <fullName evidence="3">Uncharacterized protein</fullName>
    </submittedName>
</protein>
<proteinExistence type="predicted"/>
<feature type="coiled-coil region" evidence="1">
    <location>
        <begin position="91"/>
        <end position="234"/>
    </location>
</feature>
<evidence type="ECO:0000313" key="3">
    <source>
        <dbReference type="Ensembl" id="ENSOMYP00000004912.2"/>
    </source>
</evidence>
<evidence type="ECO:0000256" key="2">
    <source>
        <dbReference type="SAM" id="MobiDB-lite"/>
    </source>
</evidence>
<dbReference type="InterPro" id="IPR052825">
    <property type="entry name" value="CCD-Prefoldin_beta-like"/>
</dbReference>
<dbReference type="Ensembl" id="ENSOMYT00000005496.2">
    <property type="protein sequence ID" value="ENSOMYP00000004912.2"/>
    <property type="gene ID" value="ENSOMYG00000002536.2"/>
</dbReference>
<feature type="compositionally biased region" description="Basic and acidic residues" evidence="2">
    <location>
        <begin position="276"/>
        <end position="294"/>
    </location>
</feature>
<evidence type="ECO:0000313" key="4">
    <source>
        <dbReference type="Proteomes" id="UP000694395"/>
    </source>
</evidence>
<keyword evidence="1" id="KW-0175">Coiled coil</keyword>
<reference evidence="3" key="3">
    <citation type="submission" date="2025-09" db="UniProtKB">
        <authorList>
            <consortium name="Ensembl"/>
        </authorList>
    </citation>
    <scope>IDENTIFICATION</scope>
</reference>
<dbReference type="PANTHER" id="PTHR34479">
    <property type="entry name" value="COILED-COIL DOMAIN-CONTAINING PROTEIN 30"/>
    <property type="match status" value="1"/>
</dbReference>
<feature type="region of interest" description="Disordered" evidence="2">
    <location>
        <begin position="52"/>
        <end position="72"/>
    </location>
</feature>
<name>A0A8C7M333_ONCMY</name>
<feature type="region of interest" description="Disordered" evidence="2">
    <location>
        <begin position="276"/>
        <end position="297"/>
    </location>
</feature>
<dbReference type="Pfam" id="PF15742">
    <property type="entry name" value="DUF4686"/>
    <property type="match status" value="1"/>
</dbReference>
<accession>A0A8C7M333</accession>
<keyword evidence="4" id="KW-1185">Reference proteome</keyword>
<dbReference type="AlphaFoldDB" id="A0A8C7M333"/>